<comment type="caution">
    <text evidence="5">The sequence shown here is derived from an EMBL/GenBank/DDBJ whole genome shotgun (WGS) entry which is preliminary data.</text>
</comment>
<name>A0ABP6ZBY2_9ACTN</name>
<feature type="domain" description="HTH deoR-type" evidence="4">
    <location>
        <begin position="12"/>
        <end position="67"/>
    </location>
</feature>
<reference evidence="6" key="1">
    <citation type="journal article" date="2019" name="Int. J. Syst. Evol. Microbiol.">
        <title>The Global Catalogue of Microorganisms (GCM) 10K type strain sequencing project: providing services to taxonomists for standard genome sequencing and annotation.</title>
        <authorList>
            <consortium name="The Broad Institute Genomics Platform"/>
            <consortium name="The Broad Institute Genome Sequencing Center for Infectious Disease"/>
            <person name="Wu L."/>
            <person name="Ma J."/>
        </authorList>
    </citation>
    <scope>NUCLEOTIDE SEQUENCE [LARGE SCALE GENOMIC DNA]</scope>
    <source>
        <strain evidence="6">JCM 17326</strain>
    </source>
</reference>
<dbReference type="Proteomes" id="UP001500630">
    <property type="component" value="Unassembled WGS sequence"/>
</dbReference>
<organism evidence="5 6">
    <name type="scientific">Nonomuraea rosea</name>
    <dbReference type="NCBI Taxonomy" id="638574"/>
    <lineage>
        <taxon>Bacteria</taxon>
        <taxon>Bacillati</taxon>
        <taxon>Actinomycetota</taxon>
        <taxon>Actinomycetes</taxon>
        <taxon>Streptosporangiales</taxon>
        <taxon>Streptosporangiaceae</taxon>
        <taxon>Nonomuraea</taxon>
    </lineage>
</organism>
<dbReference type="PANTHER" id="PTHR34580">
    <property type="match status" value="1"/>
</dbReference>
<dbReference type="PROSITE" id="PS52050">
    <property type="entry name" value="WYL"/>
    <property type="match status" value="1"/>
</dbReference>
<dbReference type="Pfam" id="PF25583">
    <property type="entry name" value="WCX"/>
    <property type="match status" value="1"/>
</dbReference>
<dbReference type="InterPro" id="IPR028349">
    <property type="entry name" value="PafC-like"/>
</dbReference>
<dbReference type="InterPro" id="IPR051534">
    <property type="entry name" value="CBASS_pafABC_assoc_protein"/>
</dbReference>
<gene>
    <name evidence="5" type="ORF">GCM10022419_102110</name>
</gene>
<dbReference type="InterPro" id="IPR036388">
    <property type="entry name" value="WH-like_DNA-bd_sf"/>
</dbReference>
<keyword evidence="1" id="KW-0805">Transcription regulation</keyword>
<accession>A0ABP6ZBY2</accession>
<dbReference type="InterPro" id="IPR018356">
    <property type="entry name" value="Tscrpt_reg_HTH_DeoR_CS"/>
</dbReference>
<dbReference type="Gene3D" id="1.10.10.10">
    <property type="entry name" value="Winged helix-like DNA-binding domain superfamily/Winged helix DNA-binding domain"/>
    <property type="match status" value="1"/>
</dbReference>
<dbReference type="Pfam" id="PF08279">
    <property type="entry name" value="HTH_11"/>
    <property type="match status" value="1"/>
</dbReference>
<evidence type="ECO:0000256" key="2">
    <source>
        <dbReference type="ARBA" id="ARBA00023125"/>
    </source>
</evidence>
<evidence type="ECO:0000256" key="1">
    <source>
        <dbReference type="ARBA" id="ARBA00023015"/>
    </source>
</evidence>
<dbReference type="InterPro" id="IPR013196">
    <property type="entry name" value="HTH_11"/>
</dbReference>
<evidence type="ECO:0000256" key="3">
    <source>
        <dbReference type="ARBA" id="ARBA00023163"/>
    </source>
</evidence>
<dbReference type="SUPFAM" id="SSF46785">
    <property type="entry name" value="Winged helix' DNA-binding domain"/>
    <property type="match status" value="1"/>
</dbReference>
<dbReference type="Pfam" id="PF13280">
    <property type="entry name" value="WYL"/>
    <property type="match status" value="1"/>
</dbReference>
<keyword evidence="6" id="KW-1185">Reference proteome</keyword>
<dbReference type="EMBL" id="BAABDQ010000036">
    <property type="protein sequence ID" value="GAA3601428.1"/>
    <property type="molecule type" value="Genomic_DNA"/>
</dbReference>
<evidence type="ECO:0000259" key="4">
    <source>
        <dbReference type="PROSITE" id="PS51000"/>
    </source>
</evidence>
<dbReference type="InterPro" id="IPR026881">
    <property type="entry name" value="WYL_dom"/>
</dbReference>
<dbReference type="PIRSF" id="PIRSF016838">
    <property type="entry name" value="PafC"/>
    <property type="match status" value="1"/>
</dbReference>
<dbReference type="PROSITE" id="PS51000">
    <property type="entry name" value="HTH_DEOR_2"/>
    <property type="match status" value="1"/>
</dbReference>
<dbReference type="PANTHER" id="PTHR34580:SF3">
    <property type="entry name" value="PROTEIN PAFB"/>
    <property type="match status" value="1"/>
</dbReference>
<sequence length="322" mass="35326">MSYMSGIMEFMSESRLLALLSLLQTPREWPGGELADRLGVSRRTIRRDVERLRDLGYPVEASMGSEGGYRLVAGTAMPPLLLDDEEAVAITVGLSTAARHPVQGIEEASVRALAKLEQVLPSRLRYRVRSLGGATVPMPSMGGPEVDPEQLTALAVAVANRERVRFGYRSNDGTTGTRLVDPHRLVAAGRRWYLLAHDLDRDDWRIFRIDRIADLRPTGARSTPREPPAGGAAAYVEAQLYSLAPTYEAVVTLHTPVTEVIGGIGEVTAIDERTCRLRMPADTLDWLVVRLFTLGCEFEVHEPPELAAHLRALAARLTRAAG</sequence>
<dbReference type="InterPro" id="IPR036390">
    <property type="entry name" value="WH_DNA-bd_sf"/>
</dbReference>
<protein>
    <submittedName>
        <fullName evidence="5">YafY family protein</fullName>
    </submittedName>
</protein>
<keyword evidence="2" id="KW-0238">DNA-binding</keyword>
<dbReference type="PROSITE" id="PS00894">
    <property type="entry name" value="HTH_DEOR_1"/>
    <property type="match status" value="1"/>
</dbReference>
<proteinExistence type="predicted"/>
<dbReference type="InterPro" id="IPR001034">
    <property type="entry name" value="DeoR_HTH"/>
</dbReference>
<evidence type="ECO:0000313" key="5">
    <source>
        <dbReference type="EMBL" id="GAA3601428.1"/>
    </source>
</evidence>
<evidence type="ECO:0000313" key="6">
    <source>
        <dbReference type="Proteomes" id="UP001500630"/>
    </source>
</evidence>
<keyword evidence="3" id="KW-0804">Transcription</keyword>
<dbReference type="InterPro" id="IPR057727">
    <property type="entry name" value="WCX_dom"/>
</dbReference>